<dbReference type="RefSeq" id="WP_246531171.1">
    <property type="nucleotide sequence ID" value="NZ_CP048882.1"/>
</dbReference>
<accession>A0A7T1TC09</accession>
<evidence type="ECO:0000256" key="5">
    <source>
        <dbReference type="ARBA" id="ARBA00022741"/>
    </source>
</evidence>
<protein>
    <recommendedName>
        <fullName evidence="2">histidine kinase</fullName>
        <ecNumber evidence="2">2.7.13.3</ecNumber>
    </recommendedName>
</protein>
<dbReference type="Pfam" id="PF07730">
    <property type="entry name" value="HisKA_3"/>
    <property type="match status" value="1"/>
</dbReference>
<keyword evidence="9" id="KW-0472">Membrane</keyword>
<dbReference type="PANTHER" id="PTHR24421:SF10">
    <property type="entry name" value="NITRATE_NITRITE SENSOR PROTEIN NARQ"/>
    <property type="match status" value="1"/>
</dbReference>
<evidence type="ECO:0000313" key="13">
    <source>
        <dbReference type="Proteomes" id="UP000595046"/>
    </source>
</evidence>
<keyword evidence="3" id="KW-0597">Phosphoprotein</keyword>
<name>A0A7T1TC09_9ACTN</name>
<dbReference type="EC" id="2.7.13.3" evidence="2"/>
<dbReference type="SUPFAM" id="SSF55874">
    <property type="entry name" value="ATPase domain of HSP90 chaperone/DNA topoisomerase II/histidine kinase"/>
    <property type="match status" value="1"/>
</dbReference>
<feature type="transmembrane region" description="Helical" evidence="9">
    <location>
        <begin position="92"/>
        <end position="111"/>
    </location>
</feature>
<evidence type="ECO:0000259" key="11">
    <source>
        <dbReference type="Pfam" id="PF07730"/>
    </source>
</evidence>
<keyword evidence="9" id="KW-0812">Transmembrane</keyword>
<organism evidence="12 13">
    <name type="scientific">Streptomyces bathyalis</name>
    <dbReference type="NCBI Taxonomy" id="2710756"/>
    <lineage>
        <taxon>Bacteria</taxon>
        <taxon>Bacillati</taxon>
        <taxon>Actinomycetota</taxon>
        <taxon>Actinomycetes</taxon>
        <taxon>Kitasatosporales</taxon>
        <taxon>Streptomycetaceae</taxon>
        <taxon>Streptomyces</taxon>
    </lineage>
</organism>
<feature type="domain" description="Histidine kinase/HSP90-like ATPase" evidence="10">
    <location>
        <begin position="279"/>
        <end position="357"/>
    </location>
</feature>
<evidence type="ECO:0000256" key="2">
    <source>
        <dbReference type="ARBA" id="ARBA00012438"/>
    </source>
</evidence>
<keyword evidence="8" id="KW-0902">Two-component regulatory system</keyword>
<reference evidence="13" key="1">
    <citation type="submission" date="2020-02" db="EMBL/GenBank/DDBJ databases">
        <title>Streptomyces sp. ASO4wet.</title>
        <authorList>
            <person name="Risdian C."/>
            <person name="Landwehr W."/>
            <person name="Schupp P."/>
            <person name="Wink J."/>
        </authorList>
    </citation>
    <scope>NUCLEOTIDE SEQUENCE [LARGE SCALE GENOMIC DNA]</scope>
    <source>
        <strain evidence="13">ASO4wet</strain>
    </source>
</reference>
<dbReference type="InterPro" id="IPR003594">
    <property type="entry name" value="HATPase_dom"/>
</dbReference>
<feature type="transmembrane region" description="Helical" evidence="9">
    <location>
        <begin position="37"/>
        <end position="54"/>
    </location>
</feature>
<feature type="transmembrane region" description="Helical" evidence="9">
    <location>
        <begin position="12"/>
        <end position="31"/>
    </location>
</feature>
<dbReference type="InterPro" id="IPR011712">
    <property type="entry name" value="Sig_transdc_His_kin_sub3_dim/P"/>
</dbReference>
<keyword evidence="6 12" id="KW-0418">Kinase</keyword>
<dbReference type="Gene3D" id="1.20.5.1930">
    <property type="match status" value="1"/>
</dbReference>
<evidence type="ECO:0000256" key="6">
    <source>
        <dbReference type="ARBA" id="ARBA00022777"/>
    </source>
</evidence>
<keyword evidence="13" id="KW-1185">Reference proteome</keyword>
<evidence type="ECO:0000256" key="4">
    <source>
        <dbReference type="ARBA" id="ARBA00022679"/>
    </source>
</evidence>
<dbReference type="PANTHER" id="PTHR24421">
    <property type="entry name" value="NITRATE/NITRITE SENSOR PROTEIN NARX-RELATED"/>
    <property type="match status" value="1"/>
</dbReference>
<sequence length="378" mass="40391">MGWREHSSWVAYGRYGLVVLVTFGAVQYRAVSTDGGYLTPGTAAAVLCGLFLLVRRPHWLLAPLLATAATGLWGWPMLPLLLIALFDLAASHRVVVAMGCGAAVLVTEMLLSSATSSFTERFSLLLLVVVGCGHWAGRGRQVKVLNAQVEHLRIERELREEAARAAERSRIAAEMHDVLAHRLSLIALHTGVLTATTSTLPQVVGERLTLLRTTSTDALADLRDILGALHGPRDATADAASAPVLRDVHELVDEARTAGQQVEMTVDGQPGEAPTVHRLAVHRLVQEALTNARKHAEGAQVTVRIDYGPPVSVVEVTNGPGSTATETTVSSGFGLVGLRERVTTLGGRLHAGPHDAGSWRLAARIPHPTDVEQNGIRT</sequence>
<evidence type="ECO:0000259" key="10">
    <source>
        <dbReference type="Pfam" id="PF02518"/>
    </source>
</evidence>
<dbReference type="Proteomes" id="UP000595046">
    <property type="component" value="Chromosome"/>
</dbReference>
<dbReference type="CDD" id="cd16917">
    <property type="entry name" value="HATPase_UhpB-NarQ-NarX-like"/>
    <property type="match status" value="1"/>
</dbReference>
<evidence type="ECO:0000256" key="3">
    <source>
        <dbReference type="ARBA" id="ARBA00022553"/>
    </source>
</evidence>
<dbReference type="AlphaFoldDB" id="A0A7T1TC09"/>
<dbReference type="KEGG" id="sbat:G4Z16_31470"/>
<dbReference type="InterPro" id="IPR050482">
    <property type="entry name" value="Sensor_HK_TwoCompSys"/>
</dbReference>
<dbReference type="InterPro" id="IPR036890">
    <property type="entry name" value="HATPase_C_sf"/>
</dbReference>
<keyword evidence="7" id="KW-0067">ATP-binding</keyword>
<dbReference type="GO" id="GO:0005524">
    <property type="term" value="F:ATP binding"/>
    <property type="evidence" value="ECO:0007669"/>
    <property type="project" value="UniProtKB-KW"/>
</dbReference>
<feature type="domain" description="Signal transduction histidine kinase subgroup 3 dimerisation and phosphoacceptor" evidence="11">
    <location>
        <begin position="167"/>
        <end position="233"/>
    </location>
</feature>
<evidence type="ECO:0000313" key="12">
    <source>
        <dbReference type="EMBL" id="QPP10199.1"/>
    </source>
</evidence>
<gene>
    <name evidence="12" type="ORF">G4Z16_31470</name>
</gene>
<dbReference type="EMBL" id="CP048882">
    <property type="protein sequence ID" value="QPP10199.1"/>
    <property type="molecule type" value="Genomic_DNA"/>
</dbReference>
<evidence type="ECO:0000256" key="1">
    <source>
        <dbReference type="ARBA" id="ARBA00000085"/>
    </source>
</evidence>
<dbReference type="GO" id="GO:0046983">
    <property type="term" value="F:protein dimerization activity"/>
    <property type="evidence" value="ECO:0007669"/>
    <property type="project" value="InterPro"/>
</dbReference>
<dbReference type="GO" id="GO:0000155">
    <property type="term" value="F:phosphorelay sensor kinase activity"/>
    <property type="evidence" value="ECO:0007669"/>
    <property type="project" value="InterPro"/>
</dbReference>
<evidence type="ECO:0000256" key="8">
    <source>
        <dbReference type="ARBA" id="ARBA00023012"/>
    </source>
</evidence>
<dbReference type="GO" id="GO:0016020">
    <property type="term" value="C:membrane"/>
    <property type="evidence" value="ECO:0007669"/>
    <property type="project" value="InterPro"/>
</dbReference>
<keyword evidence="5" id="KW-0547">Nucleotide-binding</keyword>
<evidence type="ECO:0000256" key="7">
    <source>
        <dbReference type="ARBA" id="ARBA00022840"/>
    </source>
</evidence>
<proteinExistence type="predicted"/>
<evidence type="ECO:0000256" key="9">
    <source>
        <dbReference type="SAM" id="Phobius"/>
    </source>
</evidence>
<dbReference type="Pfam" id="PF02518">
    <property type="entry name" value="HATPase_c"/>
    <property type="match status" value="1"/>
</dbReference>
<dbReference type="Gene3D" id="3.30.565.10">
    <property type="entry name" value="Histidine kinase-like ATPase, C-terminal domain"/>
    <property type="match status" value="1"/>
</dbReference>
<comment type="catalytic activity">
    <reaction evidence="1">
        <text>ATP + protein L-histidine = ADP + protein N-phospho-L-histidine.</text>
        <dbReference type="EC" id="2.7.13.3"/>
    </reaction>
</comment>
<feature type="transmembrane region" description="Helical" evidence="9">
    <location>
        <begin position="61"/>
        <end position="86"/>
    </location>
</feature>
<keyword evidence="9" id="KW-1133">Transmembrane helix</keyword>
<keyword evidence="4" id="KW-0808">Transferase</keyword>